<dbReference type="PROSITE" id="PS50088">
    <property type="entry name" value="ANK_REPEAT"/>
    <property type="match status" value="1"/>
</dbReference>
<gene>
    <name evidence="1" type="ORF">TRIUR3_31601</name>
</gene>
<dbReference type="SUPFAM" id="SSF48403">
    <property type="entry name" value="Ankyrin repeat"/>
    <property type="match status" value="1"/>
</dbReference>
<dbReference type="Gene3D" id="1.25.40.20">
    <property type="entry name" value="Ankyrin repeat-containing domain"/>
    <property type="match status" value="1"/>
</dbReference>
<dbReference type="Pfam" id="PF12796">
    <property type="entry name" value="Ank_2"/>
    <property type="match status" value="1"/>
</dbReference>
<protein>
    <submittedName>
        <fullName evidence="1">Uncharacterized protein</fullName>
    </submittedName>
</protein>
<dbReference type="STRING" id="4572.M7YZ95"/>
<evidence type="ECO:0000313" key="1">
    <source>
        <dbReference type="EMBL" id="EMS56148.1"/>
    </source>
</evidence>
<sequence length="65" mass="7081">MADALPEFGSTLDEEGKGAAAVAAGVRDANKRTALHFAAREGQTEVCRFLIDVHDLKKMFVNDKF</sequence>
<name>M7YZ95_TRIUA</name>
<dbReference type="AlphaFoldDB" id="M7YZ95"/>
<dbReference type="EMBL" id="KD161580">
    <property type="protein sequence ID" value="EMS56148.1"/>
    <property type="molecule type" value="Genomic_DNA"/>
</dbReference>
<dbReference type="PROSITE" id="PS50297">
    <property type="entry name" value="ANK_REP_REGION"/>
    <property type="match status" value="1"/>
</dbReference>
<organism evidence="1">
    <name type="scientific">Triticum urartu</name>
    <name type="common">Red wild einkorn</name>
    <name type="synonym">Crithodium urartu</name>
    <dbReference type="NCBI Taxonomy" id="4572"/>
    <lineage>
        <taxon>Eukaryota</taxon>
        <taxon>Viridiplantae</taxon>
        <taxon>Streptophyta</taxon>
        <taxon>Embryophyta</taxon>
        <taxon>Tracheophyta</taxon>
        <taxon>Spermatophyta</taxon>
        <taxon>Magnoliopsida</taxon>
        <taxon>Liliopsida</taxon>
        <taxon>Poales</taxon>
        <taxon>Poaceae</taxon>
        <taxon>BOP clade</taxon>
        <taxon>Pooideae</taxon>
        <taxon>Triticodae</taxon>
        <taxon>Triticeae</taxon>
        <taxon>Triticinae</taxon>
        <taxon>Triticum</taxon>
    </lineage>
</organism>
<reference evidence="1" key="1">
    <citation type="journal article" date="2013" name="Nature">
        <title>Draft genome of the wheat A-genome progenitor Triticum urartu.</title>
        <authorList>
            <person name="Ling H.Q."/>
            <person name="Zhao S."/>
            <person name="Liu D."/>
            <person name="Wang J."/>
            <person name="Sun H."/>
            <person name="Zhang C."/>
            <person name="Fan H."/>
            <person name="Li D."/>
            <person name="Dong L."/>
            <person name="Tao Y."/>
            <person name="Gao C."/>
            <person name="Wu H."/>
            <person name="Li Y."/>
            <person name="Cui Y."/>
            <person name="Guo X."/>
            <person name="Zheng S."/>
            <person name="Wang B."/>
            <person name="Yu K."/>
            <person name="Liang Q."/>
            <person name="Yang W."/>
            <person name="Lou X."/>
            <person name="Chen J."/>
            <person name="Feng M."/>
            <person name="Jian J."/>
            <person name="Zhang X."/>
            <person name="Luo G."/>
            <person name="Jiang Y."/>
            <person name="Liu J."/>
            <person name="Wang Z."/>
            <person name="Sha Y."/>
            <person name="Zhang B."/>
            <person name="Wu H."/>
            <person name="Tang D."/>
            <person name="Shen Q."/>
            <person name="Xue P."/>
            <person name="Zou S."/>
            <person name="Wang X."/>
            <person name="Liu X."/>
            <person name="Wang F."/>
            <person name="Yang Y."/>
            <person name="An X."/>
            <person name="Dong Z."/>
            <person name="Zhang K."/>
            <person name="Zhang X."/>
            <person name="Luo M.C."/>
            <person name="Dvorak J."/>
            <person name="Tong Y."/>
            <person name="Wang J."/>
            <person name="Yang H."/>
            <person name="Li Z."/>
            <person name="Wang D."/>
            <person name="Zhang A."/>
            <person name="Wang J."/>
        </authorList>
    </citation>
    <scope>NUCLEOTIDE SEQUENCE</scope>
</reference>
<dbReference type="InterPro" id="IPR002110">
    <property type="entry name" value="Ankyrin_rpt"/>
</dbReference>
<dbReference type="InterPro" id="IPR036770">
    <property type="entry name" value="Ankyrin_rpt-contain_sf"/>
</dbReference>
<proteinExistence type="predicted"/>
<accession>M7YZ95</accession>